<feature type="transmembrane region" description="Helical" evidence="1">
    <location>
        <begin position="103"/>
        <end position="123"/>
    </location>
</feature>
<protein>
    <submittedName>
        <fullName evidence="2">Uncharacterized protein</fullName>
    </submittedName>
</protein>
<evidence type="ECO:0000256" key="1">
    <source>
        <dbReference type="SAM" id="Phobius"/>
    </source>
</evidence>
<keyword evidence="1" id="KW-1133">Transmembrane helix</keyword>
<reference evidence="2" key="1">
    <citation type="submission" date="2020-10" db="EMBL/GenBank/DDBJ databases">
        <authorList>
            <person name="Gilroy R."/>
        </authorList>
    </citation>
    <scope>NUCLEOTIDE SEQUENCE</scope>
    <source>
        <strain evidence="2">ChiW16-3235</strain>
    </source>
</reference>
<evidence type="ECO:0000313" key="3">
    <source>
        <dbReference type="Proteomes" id="UP000823913"/>
    </source>
</evidence>
<feature type="transmembrane region" description="Helical" evidence="1">
    <location>
        <begin position="9"/>
        <end position="30"/>
    </location>
</feature>
<gene>
    <name evidence="2" type="ORF">IAB94_00995</name>
</gene>
<keyword evidence="1" id="KW-0812">Transmembrane</keyword>
<name>A0A9D1J8R9_9FIRM</name>
<dbReference type="EMBL" id="DVHK01000021">
    <property type="protein sequence ID" value="HIR66606.1"/>
    <property type="molecule type" value="Genomic_DNA"/>
</dbReference>
<organism evidence="2 3">
    <name type="scientific">Candidatus Coproplasma avicola</name>
    <dbReference type="NCBI Taxonomy" id="2840744"/>
    <lineage>
        <taxon>Bacteria</taxon>
        <taxon>Bacillati</taxon>
        <taxon>Bacillota</taxon>
        <taxon>Clostridia</taxon>
        <taxon>Eubacteriales</taxon>
        <taxon>Candidatus Coproplasma</taxon>
    </lineage>
</organism>
<comment type="caution">
    <text evidence="2">The sequence shown here is derived from an EMBL/GenBank/DDBJ whole genome shotgun (WGS) entry which is preliminary data.</text>
</comment>
<evidence type="ECO:0000313" key="2">
    <source>
        <dbReference type="EMBL" id="HIR66606.1"/>
    </source>
</evidence>
<feature type="transmembrane region" description="Helical" evidence="1">
    <location>
        <begin position="129"/>
        <end position="150"/>
    </location>
</feature>
<feature type="transmembrane region" description="Helical" evidence="1">
    <location>
        <begin position="36"/>
        <end position="62"/>
    </location>
</feature>
<reference evidence="2" key="2">
    <citation type="journal article" date="2021" name="PeerJ">
        <title>Extensive microbial diversity within the chicken gut microbiome revealed by metagenomics and culture.</title>
        <authorList>
            <person name="Gilroy R."/>
            <person name="Ravi A."/>
            <person name="Getino M."/>
            <person name="Pursley I."/>
            <person name="Horton D.L."/>
            <person name="Alikhan N.F."/>
            <person name="Baker D."/>
            <person name="Gharbi K."/>
            <person name="Hall N."/>
            <person name="Watson M."/>
            <person name="Adriaenssens E.M."/>
            <person name="Foster-Nyarko E."/>
            <person name="Jarju S."/>
            <person name="Secka A."/>
            <person name="Antonio M."/>
            <person name="Oren A."/>
            <person name="Chaudhuri R.R."/>
            <person name="La Ragione R."/>
            <person name="Hildebrand F."/>
            <person name="Pallen M.J."/>
        </authorList>
    </citation>
    <scope>NUCLEOTIDE SEQUENCE</scope>
    <source>
        <strain evidence="2">ChiW16-3235</strain>
    </source>
</reference>
<keyword evidence="1" id="KW-0472">Membrane</keyword>
<accession>A0A9D1J8R9</accession>
<sequence>MNLRNVAKYALSCLAAGITVCAFGIIGALLPQNSRLWVSLIVAVAALLSVWLAVNLICAARISGKYRSMNPRQAYEYGNRVKEQTERDYLSAERAVHASLTRAYIALAALVAAVGLIVMFVSALRAESIWLTLTAIAAIYILTTCYSVLFPKDYVGLPDRQYILNEGEYPAITSIVRRAVQKAGCNRSVVIAIHGDGTGIYETRSKVVLSLNPAECAMLTADELYAVFLHEFAHVVNVDTSRSRRFNLGRLRWEGAFENDFGFVVKAFTSSLVYTFEINVTLYQALSSRHHEMLADERVREAGEGGNFINATAKGEMFSLFDAVPRRELNYDCFESKAAPADFESKKLALFYEVMRTECDTWRDILSRELPANVASHPTLRQRMDAMGVSDYDVSKRETEGGYVAETKKMMERADEAARRFLADNYKEIRRSRYTERKELIDCYYAAKEKGEKLPLDRMHYCMSALYGVDNASALEIAATLLKENDGYAYAHLYRAHIYFDGYDARCVDEFRAAMNADSALSEECLECIGKFALLSGDEKLLKEYRASAPDKLGEARQEEEMRMWRPGVALCPTKLSKDVISQIEEYLLSLGGVEKVYLADFGEAHTTLVMVKFFSRVPGAECKRKMEDISAYFDMRPEKFFTAEYGASAMYALGDAKIFPFISDGKRNE</sequence>
<dbReference type="Proteomes" id="UP000823913">
    <property type="component" value="Unassembled WGS sequence"/>
</dbReference>
<dbReference type="AlphaFoldDB" id="A0A9D1J8R9"/>
<proteinExistence type="predicted"/>